<reference evidence="4 5" key="1">
    <citation type="submission" date="2014-07" db="EMBL/GenBank/DDBJ databases">
        <title>Draft genome of Clostridium celerecrescens 152B isolated from sediments associated with methane hydrate from Krishna Godavari basin.</title>
        <authorList>
            <person name="Honkalas V.S."/>
            <person name="Dabir A.P."/>
            <person name="Arora P."/>
            <person name="Dhakephalkar P.K."/>
        </authorList>
    </citation>
    <scope>NUCLEOTIDE SEQUENCE [LARGE SCALE GENOMIC DNA]</scope>
    <source>
        <strain evidence="4 5">152B</strain>
    </source>
</reference>
<dbReference type="OrthoDB" id="9800565at2"/>
<comment type="cofactor">
    <cofactor evidence="2">
        <name>a divalent metal cation</name>
        <dbReference type="ChEBI" id="CHEBI:60240"/>
    </cofactor>
</comment>
<comment type="similarity">
    <text evidence="1 2">Belongs to the metallophosphoesterase superfamily. YfcE family.</text>
</comment>
<dbReference type="GO" id="GO:0046872">
    <property type="term" value="F:metal ion binding"/>
    <property type="evidence" value="ECO:0007669"/>
    <property type="project" value="UniProtKB-KW"/>
</dbReference>
<keyword evidence="5" id="KW-1185">Reference proteome</keyword>
<proteinExistence type="inferred from homology"/>
<dbReference type="CDD" id="cd00841">
    <property type="entry name" value="MPP_YfcE"/>
    <property type="match status" value="1"/>
</dbReference>
<dbReference type="PANTHER" id="PTHR11124">
    <property type="entry name" value="VACUOLAR SORTING PROTEIN VPS29"/>
    <property type="match status" value="1"/>
</dbReference>
<keyword evidence="2" id="KW-0479">Metal-binding</keyword>
<dbReference type="InterPro" id="IPR000979">
    <property type="entry name" value="Phosphodiesterase_MJ0936/Vps29"/>
</dbReference>
<dbReference type="SUPFAM" id="SSF56300">
    <property type="entry name" value="Metallo-dependent phosphatases"/>
    <property type="match status" value="1"/>
</dbReference>
<comment type="caution">
    <text evidence="4">The sequence shown here is derived from an EMBL/GenBank/DDBJ whole genome shotgun (WGS) entry which is preliminary data.</text>
</comment>
<evidence type="ECO:0000256" key="1">
    <source>
        <dbReference type="ARBA" id="ARBA00008950"/>
    </source>
</evidence>
<dbReference type="AlphaFoldDB" id="A0A084JLL8"/>
<dbReference type="EC" id="3.1.4.-" evidence="2"/>
<dbReference type="STRING" id="29354.IO98_11995"/>
<dbReference type="Pfam" id="PF12850">
    <property type="entry name" value="Metallophos_2"/>
    <property type="match status" value="1"/>
</dbReference>
<evidence type="ECO:0000313" key="5">
    <source>
        <dbReference type="Proteomes" id="UP000028525"/>
    </source>
</evidence>
<evidence type="ECO:0000256" key="2">
    <source>
        <dbReference type="RuleBase" id="RU362039"/>
    </source>
</evidence>
<dbReference type="RefSeq" id="WP_038281239.1">
    <property type="nucleotide sequence ID" value="NZ_JPME01000014.1"/>
</dbReference>
<dbReference type="EMBL" id="JPME01000014">
    <property type="protein sequence ID" value="KEZ89852.1"/>
    <property type="molecule type" value="Genomic_DNA"/>
</dbReference>
<dbReference type="GO" id="GO:0016787">
    <property type="term" value="F:hydrolase activity"/>
    <property type="evidence" value="ECO:0007669"/>
    <property type="project" value="UniProtKB-UniRule"/>
</dbReference>
<dbReference type="InterPro" id="IPR029052">
    <property type="entry name" value="Metallo-depent_PP-like"/>
</dbReference>
<gene>
    <name evidence="4" type="ORF">IO98_11995</name>
</gene>
<organism evidence="4 5">
    <name type="scientific">Lacrimispora celerecrescens</name>
    <dbReference type="NCBI Taxonomy" id="29354"/>
    <lineage>
        <taxon>Bacteria</taxon>
        <taxon>Bacillati</taxon>
        <taxon>Bacillota</taxon>
        <taxon>Clostridia</taxon>
        <taxon>Lachnospirales</taxon>
        <taxon>Lachnospiraceae</taxon>
        <taxon>Lacrimispora</taxon>
    </lineage>
</organism>
<accession>A0A084JLL8</accession>
<evidence type="ECO:0000259" key="3">
    <source>
        <dbReference type="Pfam" id="PF12850"/>
    </source>
</evidence>
<dbReference type="NCBIfam" id="TIGR00040">
    <property type="entry name" value="yfcE"/>
    <property type="match status" value="1"/>
</dbReference>
<dbReference type="InterPro" id="IPR024654">
    <property type="entry name" value="Calcineurin-like_PHP_lpxH"/>
</dbReference>
<evidence type="ECO:0000313" key="4">
    <source>
        <dbReference type="EMBL" id="KEZ89852.1"/>
    </source>
</evidence>
<protein>
    <recommendedName>
        <fullName evidence="2">Phosphoesterase</fullName>
        <ecNumber evidence="2">3.1.4.-</ecNumber>
    </recommendedName>
</protein>
<feature type="domain" description="Calcineurin-like phosphoesterase" evidence="3">
    <location>
        <begin position="1"/>
        <end position="161"/>
    </location>
</feature>
<dbReference type="Proteomes" id="UP000028525">
    <property type="component" value="Unassembled WGS sequence"/>
</dbReference>
<dbReference type="NCBIfam" id="NF006988">
    <property type="entry name" value="PRK09453.1"/>
    <property type="match status" value="1"/>
</dbReference>
<dbReference type="InterPro" id="IPR041802">
    <property type="entry name" value="MPP_YfcE"/>
</dbReference>
<sequence length="182" mass="20267">MRYMIASDIHGSAYFCRKLLDVYKTSGAGRLILLGDILYHGPRNDLPREYAPKEVISMLNGYKDQIYSVRGNCDTEVDQMVLEFPILGDYALLAVSGLTIYATHGHIYNKENLPPVQKGDILLHGHTHVLTAEHFGDITILNPGSVSIPKGGNPPTYGMLEDKVFRVMDFDGNIIKEMNLGE</sequence>
<dbReference type="Gene3D" id="3.60.21.10">
    <property type="match status" value="1"/>
</dbReference>
<name>A0A084JLL8_9FIRM</name>